<feature type="transmembrane region" description="Helical" evidence="8">
    <location>
        <begin position="385"/>
        <end position="408"/>
    </location>
</feature>
<feature type="domain" description="G-protein coupled receptors family 1 profile" evidence="9">
    <location>
        <begin position="43"/>
        <end position="405"/>
    </location>
</feature>
<sequence length="426" mass="47617">MSPRTTRQKKSKSTWRHCKHESTLDFIPALVFLSLLIVVGIIGNTLVLVVYTTKMTRTPLRVFIIHLAFFDLLAEILVIPGEIYDMFHVWNFKFPTVCKIRRSLSATFIISSALILVAISTTRYKVVCGSLGNHLTLAQIKLLSIANVMVSSLIATPYAIIQGSQTVKTPDPLITGSFCQVDDSYTKTIWPTVNSFAWRDSSSDNSESVTKSSSIVARLTSPCQLEVNVSVSLSSKLENIEEKSEPQTSQILSSHSSLKASNDHQVNKSIEPEINCNTKVGYVQDTLFKTNKFWFNQTGVSKESITKVMDTPCAHQTATKVPRMNCSSISSQAVISRRRVLSRTTCMMLSVTVLFFVTFLPFLIISSVQAASPDSVDALKGASLAVYQLLLRSYLVNCAVNPVVYSFCDRKFRRESFRLLSFRRRF</sequence>
<dbReference type="Proteomes" id="UP001233172">
    <property type="component" value="Unassembled WGS sequence"/>
</dbReference>
<dbReference type="CDD" id="cd00637">
    <property type="entry name" value="7tm_classA_rhodopsin-like"/>
    <property type="match status" value="1"/>
</dbReference>
<keyword evidence="6 10" id="KW-0675">Receptor</keyword>
<dbReference type="EMBL" id="JASAOG010000185">
    <property type="protein sequence ID" value="KAK0045140.1"/>
    <property type="molecule type" value="Genomic_DNA"/>
</dbReference>
<evidence type="ECO:0000313" key="11">
    <source>
        <dbReference type="Proteomes" id="UP001233172"/>
    </source>
</evidence>
<gene>
    <name evidence="10" type="ORF">Bpfe_025412</name>
</gene>
<dbReference type="Gene3D" id="1.20.1070.10">
    <property type="entry name" value="Rhodopsin 7-helix transmembrane proteins"/>
    <property type="match status" value="2"/>
</dbReference>
<dbReference type="GO" id="GO:0016020">
    <property type="term" value="C:membrane"/>
    <property type="evidence" value="ECO:0007669"/>
    <property type="project" value="UniProtKB-SubCell"/>
</dbReference>
<comment type="caution">
    <text evidence="10">The sequence shown here is derived from an EMBL/GenBank/DDBJ whole genome shotgun (WGS) entry which is preliminary data.</text>
</comment>
<evidence type="ECO:0000256" key="1">
    <source>
        <dbReference type="ARBA" id="ARBA00004141"/>
    </source>
</evidence>
<proteinExistence type="predicted"/>
<dbReference type="PANTHER" id="PTHR24243">
    <property type="entry name" value="G-PROTEIN COUPLED RECEPTOR"/>
    <property type="match status" value="1"/>
</dbReference>
<keyword evidence="5 8" id="KW-0472">Membrane</keyword>
<evidence type="ECO:0000256" key="7">
    <source>
        <dbReference type="ARBA" id="ARBA00023224"/>
    </source>
</evidence>
<dbReference type="InterPro" id="IPR000276">
    <property type="entry name" value="GPCR_Rhodpsn"/>
</dbReference>
<dbReference type="PRINTS" id="PR00237">
    <property type="entry name" value="GPCRRHODOPSN"/>
</dbReference>
<dbReference type="SUPFAM" id="SSF81321">
    <property type="entry name" value="Family A G protein-coupled receptor-like"/>
    <property type="match status" value="1"/>
</dbReference>
<feature type="transmembrane region" description="Helical" evidence="8">
    <location>
        <begin position="346"/>
        <end position="365"/>
    </location>
</feature>
<keyword evidence="4" id="KW-0297">G-protein coupled receptor</keyword>
<keyword evidence="7" id="KW-0807">Transducer</keyword>
<comment type="subcellular location">
    <subcellularLocation>
        <location evidence="1">Membrane</location>
        <topology evidence="1">Multi-pass membrane protein</topology>
    </subcellularLocation>
</comment>
<evidence type="ECO:0000259" key="9">
    <source>
        <dbReference type="PROSITE" id="PS50262"/>
    </source>
</evidence>
<evidence type="ECO:0000313" key="10">
    <source>
        <dbReference type="EMBL" id="KAK0045140.1"/>
    </source>
</evidence>
<organism evidence="10 11">
    <name type="scientific">Biomphalaria pfeifferi</name>
    <name type="common">Bloodfluke planorb</name>
    <name type="synonym">Freshwater snail</name>
    <dbReference type="NCBI Taxonomy" id="112525"/>
    <lineage>
        <taxon>Eukaryota</taxon>
        <taxon>Metazoa</taxon>
        <taxon>Spiralia</taxon>
        <taxon>Lophotrochozoa</taxon>
        <taxon>Mollusca</taxon>
        <taxon>Gastropoda</taxon>
        <taxon>Heterobranchia</taxon>
        <taxon>Euthyneura</taxon>
        <taxon>Panpulmonata</taxon>
        <taxon>Hygrophila</taxon>
        <taxon>Lymnaeoidea</taxon>
        <taxon>Planorbidae</taxon>
        <taxon>Biomphalaria</taxon>
    </lineage>
</organism>
<keyword evidence="2 8" id="KW-0812">Transmembrane</keyword>
<protein>
    <submittedName>
        <fullName evidence="10">Melatonin receptor type 1B-B</fullName>
    </submittedName>
</protein>
<feature type="transmembrane region" description="Helical" evidence="8">
    <location>
        <begin position="26"/>
        <end position="51"/>
    </location>
</feature>
<name>A0AAD8EYX9_BIOPF</name>
<dbReference type="AlphaFoldDB" id="A0AAD8EYX9"/>
<keyword evidence="11" id="KW-1185">Reference proteome</keyword>
<feature type="transmembrane region" description="Helical" evidence="8">
    <location>
        <begin position="104"/>
        <end position="122"/>
    </location>
</feature>
<evidence type="ECO:0000256" key="4">
    <source>
        <dbReference type="ARBA" id="ARBA00023040"/>
    </source>
</evidence>
<accession>A0AAD8EYX9</accession>
<evidence type="ECO:0000256" key="6">
    <source>
        <dbReference type="ARBA" id="ARBA00023170"/>
    </source>
</evidence>
<reference evidence="10" key="2">
    <citation type="submission" date="2023-04" db="EMBL/GenBank/DDBJ databases">
        <authorList>
            <person name="Bu L."/>
            <person name="Lu L."/>
            <person name="Laidemitt M.R."/>
            <person name="Zhang S.M."/>
            <person name="Mutuku M."/>
            <person name="Mkoji G."/>
            <person name="Steinauer M."/>
            <person name="Loker E.S."/>
        </authorList>
    </citation>
    <scope>NUCLEOTIDE SEQUENCE</scope>
    <source>
        <strain evidence="10">KasaAsao</strain>
        <tissue evidence="10">Whole Snail</tissue>
    </source>
</reference>
<dbReference type="InterPro" id="IPR017452">
    <property type="entry name" value="GPCR_Rhodpsn_7TM"/>
</dbReference>
<evidence type="ECO:0000256" key="5">
    <source>
        <dbReference type="ARBA" id="ARBA00023136"/>
    </source>
</evidence>
<evidence type="ECO:0000256" key="8">
    <source>
        <dbReference type="SAM" id="Phobius"/>
    </source>
</evidence>
<keyword evidence="3 8" id="KW-1133">Transmembrane helix</keyword>
<dbReference type="PANTHER" id="PTHR24243:SF208">
    <property type="entry name" value="PYROKININ-1 RECEPTOR"/>
    <property type="match status" value="1"/>
</dbReference>
<dbReference type="GO" id="GO:0004930">
    <property type="term" value="F:G protein-coupled receptor activity"/>
    <property type="evidence" value="ECO:0007669"/>
    <property type="project" value="UniProtKB-KW"/>
</dbReference>
<dbReference type="PROSITE" id="PS50262">
    <property type="entry name" value="G_PROTEIN_RECEP_F1_2"/>
    <property type="match status" value="1"/>
</dbReference>
<reference evidence="10" key="1">
    <citation type="journal article" date="2023" name="PLoS Negl. Trop. Dis.">
        <title>A genome sequence for Biomphalaria pfeifferi, the major vector snail for the human-infecting parasite Schistosoma mansoni.</title>
        <authorList>
            <person name="Bu L."/>
            <person name="Lu L."/>
            <person name="Laidemitt M.R."/>
            <person name="Zhang S.M."/>
            <person name="Mutuku M."/>
            <person name="Mkoji G."/>
            <person name="Steinauer M."/>
            <person name="Loker E.S."/>
        </authorList>
    </citation>
    <scope>NUCLEOTIDE SEQUENCE</scope>
    <source>
        <strain evidence="10">KasaAsao</strain>
    </source>
</reference>
<feature type="transmembrane region" description="Helical" evidence="8">
    <location>
        <begin position="63"/>
        <end position="84"/>
    </location>
</feature>
<feature type="transmembrane region" description="Helical" evidence="8">
    <location>
        <begin position="142"/>
        <end position="161"/>
    </location>
</feature>
<evidence type="ECO:0000256" key="2">
    <source>
        <dbReference type="ARBA" id="ARBA00022692"/>
    </source>
</evidence>
<dbReference type="Pfam" id="PF00001">
    <property type="entry name" value="7tm_1"/>
    <property type="match status" value="1"/>
</dbReference>
<evidence type="ECO:0000256" key="3">
    <source>
        <dbReference type="ARBA" id="ARBA00022989"/>
    </source>
</evidence>